<accession>A0ACB7IPX6</accession>
<keyword evidence="2" id="KW-1185">Reference proteome</keyword>
<gene>
    <name evidence="1" type="ORF">CCMSSC00406_0008210</name>
</gene>
<evidence type="ECO:0000313" key="1">
    <source>
        <dbReference type="EMBL" id="KAG9219583.1"/>
    </source>
</evidence>
<organism evidence="1 2">
    <name type="scientific">Pleurotus cornucopiae</name>
    <name type="common">Cornucopia mushroom</name>
    <dbReference type="NCBI Taxonomy" id="5321"/>
    <lineage>
        <taxon>Eukaryota</taxon>
        <taxon>Fungi</taxon>
        <taxon>Dikarya</taxon>
        <taxon>Basidiomycota</taxon>
        <taxon>Agaricomycotina</taxon>
        <taxon>Agaricomycetes</taxon>
        <taxon>Agaricomycetidae</taxon>
        <taxon>Agaricales</taxon>
        <taxon>Pleurotineae</taxon>
        <taxon>Pleurotaceae</taxon>
        <taxon>Pleurotus</taxon>
    </lineage>
</organism>
<reference evidence="1 2" key="1">
    <citation type="journal article" date="2021" name="Appl. Environ. Microbiol.">
        <title>Genetic linkage and physical mapping for an oyster mushroom Pleurotus cornucopiae and QTL analysis for the trait cap color.</title>
        <authorList>
            <person name="Zhang Y."/>
            <person name="Gao W."/>
            <person name="Sonnenberg A."/>
            <person name="Chen Q."/>
            <person name="Zhang J."/>
            <person name="Huang C."/>
        </authorList>
    </citation>
    <scope>NUCLEOTIDE SEQUENCE [LARGE SCALE GENOMIC DNA]</scope>
    <source>
        <strain evidence="1">CCMSSC00406</strain>
    </source>
</reference>
<dbReference type="Proteomes" id="UP000824881">
    <property type="component" value="Unassembled WGS sequence"/>
</dbReference>
<evidence type="ECO:0000313" key="2">
    <source>
        <dbReference type="Proteomes" id="UP000824881"/>
    </source>
</evidence>
<dbReference type="EMBL" id="WQMT02000009">
    <property type="protein sequence ID" value="KAG9219583.1"/>
    <property type="molecule type" value="Genomic_DNA"/>
</dbReference>
<comment type="caution">
    <text evidence="1">The sequence shown here is derived from an EMBL/GenBank/DDBJ whole genome shotgun (WGS) entry which is preliminary data.</text>
</comment>
<sequence length="483" mass="52725">MSSSRNSRSKPRTVLPLNVGMPLNPNETDETLPGSLKRKVAEPSCTIAPGPKPTRSIKKPKLDKLEFNDMASNIVDNLPLEDVQLDKALSPVTPLPEDDPPKPSGSSSATAESAELEGPADYLAAIAMCPGYQSLADEDAHAVADEDDDEDEGSSTTYNDSILFPPSECQVFDESDQAASLRPIYKHLPNLEVRAFSSWKDIYKPVGRMNFDTWNEWCPNMNKRFAFCAITFVAFQRVVHLARCDPRSFAARHNPRTSSHGQIMTMSFSDAAVISLVPIRVTSSCLTEPGPRGKKSISGVMHTQDMDRFIAVICMVFGQDSMHCNFYDDIFTFETRAATASNTSLNGSPYKQSRSTVASLQSRTSTSHQSQSVLSSGSGITAGYIKSSLAPTDEVRVYDGRTKSLNWASDMGKIHEILPQFNGEVPDGSFAVVAHTVTTYDKKIEGAVVGTAVSFNVQWVLLLGSPDQKKKKRHTKGTSAVRA</sequence>
<name>A0ACB7IPX6_PLECO</name>
<proteinExistence type="predicted"/>
<protein>
    <submittedName>
        <fullName evidence="1">Uncharacterized protein</fullName>
    </submittedName>
</protein>